<dbReference type="PROSITE" id="PS51257">
    <property type="entry name" value="PROKAR_LIPOPROTEIN"/>
    <property type="match status" value="1"/>
</dbReference>
<gene>
    <name evidence="1" type="ORF">JOC95_000435</name>
</gene>
<reference evidence="1 2" key="1">
    <citation type="submission" date="2021-01" db="EMBL/GenBank/DDBJ databases">
        <title>Genomic Encyclopedia of Type Strains, Phase IV (KMG-IV): sequencing the most valuable type-strain genomes for metagenomic binning, comparative biology and taxonomic classification.</title>
        <authorList>
            <person name="Goeker M."/>
        </authorList>
    </citation>
    <scope>NUCLEOTIDE SEQUENCE [LARGE SCALE GENOMIC DNA]</scope>
    <source>
        <strain evidence="1 2">DSM 25879</strain>
    </source>
</reference>
<keyword evidence="2" id="KW-1185">Reference proteome</keyword>
<dbReference type="InterPro" id="IPR032710">
    <property type="entry name" value="NTF2-like_dom_sf"/>
</dbReference>
<dbReference type="EMBL" id="JAFBED010000001">
    <property type="protein sequence ID" value="MBM7618593.1"/>
    <property type="molecule type" value="Genomic_DNA"/>
</dbReference>
<accession>A0ABS2NVN0</accession>
<evidence type="ECO:0000313" key="1">
    <source>
        <dbReference type="EMBL" id="MBM7618593.1"/>
    </source>
</evidence>
<protein>
    <recommendedName>
        <fullName evidence="3">SnoaL-like domain-containing protein</fullName>
    </recommendedName>
</protein>
<sequence>MSRKLRYEWIPVAVVLMGGLLVGCGGKDEGVKEEADGTVEVKEIEVVESAGEAIETNEHGVDMTVVKQVEDAIHNKFRLLDAGDYEGYLATVDAEKNDEFLSLVRDMIEADTISSVENIEVMYHKDDEVLVVYDLNLMTEEFNPDMNFNRNATSYAILHRVDDGWKFIVDHAVSLTVLDGEGQPDKNFDYMNYDTKMAWWAERKRLVSIGLVPSEWFEEVLREQLDAAAASIDDQPLQMTQEERDLFAPGAVEQVQAVLNGLGAPVEDTITMEALNFYPEELENGVFMFGSFIRNGFDHPVSGLVAEVSVWVKQPDESGRLVDVLIGEGEFDLSDMGTIEAGNSVLMTLFLDGESLLVDGLEEMEIDGFEVEAEFWYVEE</sequence>
<comment type="caution">
    <text evidence="1">The sequence shown here is derived from an EMBL/GenBank/DDBJ whole genome shotgun (WGS) entry which is preliminary data.</text>
</comment>
<organism evidence="1 2">
    <name type="scientific">Sutcliffiella tianshenii</name>
    <dbReference type="NCBI Taxonomy" id="1463404"/>
    <lineage>
        <taxon>Bacteria</taxon>
        <taxon>Bacillati</taxon>
        <taxon>Bacillota</taxon>
        <taxon>Bacilli</taxon>
        <taxon>Bacillales</taxon>
        <taxon>Bacillaceae</taxon>
        <taxon>Sutcliffiella</taxon>
    </lineage>
</organism>
<dbReference type="Proteomes" id="UP000737402">
    <property type="component" value="Unassembled WGS sequence"/>
</dbReference>
<evidence type="ECO:0000313" key="2">
    <source>
        <dbReference type="Proteomes" id="UP000737402"/>
    </source>
</evidence>
<evidence type="ECO:0008006" key="3">
    <source>
        <dbReference type="Google" id="ProtNLM"/>
    </source>
</evidence>
<dbReference type="SUPFAM" id="SSF54427">
    <property type="entry name" value="NTF2-like"/>
    <property type="match status" value="1"/>
</dbReference>
<name>A0ABS2NVN0_9BACI</name>
<proteinExistence type="predicted"/>